<gene>
    <name evidence="1" type="ORF">Q757_06015</name>
</gene>
<sequence length="81" mass="9373">MITGKSETLIQQKNYSPKRARRLQNQLTDLLLFEKQCMTNMGMGLNEIENSSFYDLIEVLNSKETDIISDPLDIFKSYHNG</sequence>
<evidence type="ECO:0000313" key="2">
    <source>
        <dbReference type="Proteomes" id="UP000030023"/>
    </source>
</evidence>
<accession>A0ABR4XQH6</accession>
<protein>
    <submittedName>
        <fullName evidence="1">Uncharacterized protein</fullName>
    </submittedName>
</protein>
<organism evidence="1 2">
    <name type="scientific">Oenococcus alcoholitolerans</name>
    <dbReference type="NCBI Taxonomy" id="931074"/>
    <lineage>
        <taxon>Bacteria</taxon>
        <taxon>Bacillati</taxon>
        <taxon>Bacillota</taxon>
        <taxon>Bacilli</taxon>
        <taxon>Lactobacillales</taxon>
        <taxon>Lactobacillaceae</taxon>
        <taxon>Oenococcus</taxon>
    </lineage>
</organism>
<dbReference type="Proteomes" id="UP000030023">
    <property type="component" value="Unassembled WGS sequence"/>
</dbReference>
<reference evidence="1 2" key="1">
    <citation type="journal article" date="2014" name="Antonie Van Leeuwenhoek">
        <title>Oenococcus alcoholitolerans sp. nov., a lactic acid bacteria isolated from cachaca and ethanol fermentation processes.</title>
        <authorList>
            <person name="Badotti F."/>
            <person name="Moreira A.P."/>
            <person name="Tonon L.A."/>
            <person name="de Lucena B.T."/>
            <person name="Gomes Fde C."/>
            <person name="Kruger R."/>
            <person name="Thompson C.C."/>
            <person name="de Morais M.A.Jr."/>
            <person name="Rosa C.A."/>
            <person name="Thompson F.L."/>
        </authorList>
    </citation>
    <scope>NUCLEOTIDE SEQUENCE [LARGE SCALE GENOMIC DNA]</scope>
    <source>
        <strain evidence="1 2">UFRJ-M7.2.18</strain>
    </source>
</reference>
<comment type="caution">
    <text evidence="1">The sequence shown here is derived from an EMBL/GenBank/DDBJ whole genome shotgun (WGS) entry which is preliminary data.</text>
</comment>
<name>A0ABR4XQH6_9LACO</name>
<dbReference type="EMBL" id="AXCV01000272">
    <property type="protein sequence ID" value="KGO31633.1"/>
    <property type="molecule type" value="Genomic_DNA"/>
</dbReference>
<keyword evidence="2" id="KW-1185">Reference proteome</keyword>
<evidence type="ECO:0000313" key="1">
    <source>
        <dbReference type="EMBL" id="KGO31633.1"/>
    </source>
</evidence>
<proteinExistence type="predicted"/>